<dbReference type="OrthoDB" id="7391128at2"/>
<evidence type="ECO:0000313" key="2">
    <source>
        <dbReference type="Proteomes" id="UP000078263"/>
    </source>
</evidence>
<gene>
    <name evidence="1" type="ORF">A9D12_08870</name>
</gene>
<dbReference type="RefSeq" id="WP_068350979.1">
    <property type="nucleotide sequence ID" value="NZ_CP016033.1"/>
</dbReference>
<dbReference type="AlphaFoldDB" id="A0A192D573"/>
<keyword evidence="2" id="KW-1185">Reference proteome</keyword>
<sequence length="184" mass="19494">MMTSSQARSLGWAAVLAVCLAAVVVLSFRVHAVRSEVLLAERQLISLQRETLLLETEFETRASQRQLAEWNRVEFGYEAPRAGQFLEGERQLASLGEVRGPNAPDPIRLASNDGAEVAASDDAPMRSPVSGAKVTLASASSEKDAGAVFAQAFGDFLIDASPIRPARAETPARISAAAAKGTGE</sequence>
<dbReference type="Proteomes" id="UP000078263">
    <property type="component" value="Chromosome"/>
</dbReference>
<dbReference type="EMBL" id="CP016033">
    <property type="protein sequence ID" value="ANK13042.1"/>
    <property type="molecule type" value="Genomic_DNA"/>
</dbReference>
<evidence type="ECO:0000313" key="1">
    <source>
        <dbReference type="EMBL" id="ANK13042.1"/>
    </source>
</evidence>
<organism evidence="1 2">
    <name type="scientific">Erythrobacter neustonensis</name>
    <dbReference type="NCBI Taxonomy" id="1112"/>
    <lineage>
        <taxon>Bacteria</taxon>
        <taxon>Pseudomonadati</taxon>
        <taxon>Pseudomonadota</taxon>
        <taxon>Alphaproteobacteria</taxon>
        <taxon>Sphingomonadales</taxon>
        <taxon>Erythrobacteraceae</taxon>
        <taxon>Erythrobacter/Porphyrobacter group</taxon>
        <taxon>Erythrobacter</taxon>
    </lineage>
</organism>
<accession>A0A192D573</accession>
<reference evidence="1 2" key="1">
    <citation type="submission" date="2016-05" db="EMBL/GenBank/DDBJ databases">
        <title>Compelete Genome Sequence of Bacteriochlorophyll-Synthesizing Bacterium Porphyrobacter neustonensis DSM 9434.</title>
        <authorList>
            <person name="Shi X.-L."/>
            <person name="Wu Y.-H."/>
            <person name="Cheng H."/>
            <person name="Xu L."/>
            <person name="Zhang X.-Q."/>
            <person name="Wang C.-S."/>
            <person name="Xu X.-W."/>
        </authorList>
    </citation>
    <scope>NUCLEOTIDE SEQUENCE [LARGE SCALE GENOMIC DNA]</scope>
    <source>
        <strain evidence="1 2">DSM 9434</strain>
    </source>
</reference>
<protein>
    <submittedName>
        <fullName evidence="1">Uncharacterized protein</fullName>
    </submittedName>
</protein>
<dbReference type="STRING" id="1112.A9D12_08870"/>
<name>A0A192D573_9SPHN</name>
<proteinExistence type="predicted"/>
<dbReference type="KEGG" id="pns:A9D12_08870"/>